<dbReference type="InterPro" id="IPR031825">
    <property type="entry name" value="RXLR"/>
</dbReference>
<evidence type="ECO:0000256" key="1">
    <source>
        <dbReference type="ARBA" id="ARBA00004613"/>
    </source>
</evidence>
<reference evidence="6" key="2">
    <citation type="submission" date="2015-06" db="UniProtKB">
        <authorList>
            <consortium name="EnsemblProtists"/>
        </authorList>
    </citation>
    <scope>IDENTIFICATION</scope>
    <source>
        <strain evidence="6">Pr102</strain>
    </source>
</reference>
<organism evidence="6 7">
    <name type="scientific">Phytophthora ramorum</name>
    <name type="common">Sudden oak death agent</name>
    <dbReference type="NCBI Taxonomy" id="164328"/>
    <lineage>
        <taxon>Eukaryota</taxon>
        <taxon>Sar</taxon>
        <taxon>Stramenopiles</taxon>
        <taxon>Oomycota</taxon>
        <taxon>Peronosporomycetes</taxon>
        <taxon>Peronosporales</taxon>
        <taxon>Peronosporaceae</taxon>
        <taxon>Phytophthora</taxon>
    </lineage>
</organism>
<evidence type="ECO:0000313" key="7">
    <source>
        <dbReference type="Proteomes" id="UP000005238"/>
    </source>
</evidence>
<dbReference type="Proteomes" id="UP000005238">
    <property type="component" value="Unassembled WGS sequence"/>
</dbReference>
<feature type="signal peptide" evidence="5">
    <location>
        <begin position="1"/>
        <end position="20"/>
    </location>
</feature>
<comment type="function">
    <text evidence="5">Effector that suppresses plant defense responses during pathogen infection.</text>
</comment>
<evidence type="ECO:0000256" key="4">
    <source>
        <dbReference type="ARBA" id="ARBA00022729"/>
    </source>
</evidence>
<dbReference type="EnsemblProtists" id="Phyra82368">
    <property type="protein sequence ID" value="Phyra82368"/>
    <property type="gene ID" value="Phyra82368"/>
</dbReference>
<accession>H3GXM5</accession>
<dbReference type="VEuPathDB" id="FungiDB:KRP22_14272"/>
<comment type="subcellular location">
    <subcellularLocation>
        <location evidence="1 5">Secreted</location>
    </subcellularLocation>
</comment>
<proteinExistence type="inferred from homology"/>
<keyword evidence="7" id="KW-1185">Reference proteome</keyword>
<reference evidence="7" key="1">
    <citation type="journal article" date="2006" name="Science">
        <title>Phytophthora genome sequences uncover evolutionary origins and mechanisms of pathogenesis.</title>
        <authorList>
            <person name="Tyler B.M."/>
            <person name="Tripathy S."/>
            <person name="Zhang X."/>
            <person name="Dehal P."/>
            <person name="Jiang R.H."/>
            <person name="Aerts A."/>
            <person name="Arredondo F.D."/>
            <person name="Baxter L."/>
            <person name="Bensasson D."/>
            <person name="Beynon J.L."/>
            <person name="Chapman J."/>
            <person name="Damasceno C.M."/>
            <person name="Dorrance A.E."/>
            <person name="Dou D."/>
            <person name="Dickerman A.W."/>
            <person name="Dubchak I.L."/>
            <person name="Garbelotto M."/>
            <person name="Gijzen M."/>
            <person name="Gordon S.G."/>
            <person name="Govers F."/>
            <person name="Grunwald N.J."/>
            <person name="Huang W."/>
            <person name="Ivors K.L."/>
            <person name="Jones R.W."/>
            <person name="Kamoun S."/>
            <person name="Krampis K."/>
            <person name="Lamour K.H."/>
            <person name="Lee M.K."/>
            <person name="McDonald W.H."/>
            <person name="Medina M."/>
            <person name="Meijer H.J."/>
            <person name="Nordberg E.K."/>
            <person name="Maclean D.J."/>
            <person name="Ospina-Giraldo M.D."/>
            <person name="Morris P.F."/>
            <person name="Phuntumart V."/>
            <person name="Putnam N.H."/>
            <person name="Rash S."/>
            <person name="Rose J.K."/>
            <person name="Sakihama Y."/>
            <person name="Salamov A.A."/>
            <person name="Savidor A."/>
            <person name="Scheuring C.F."/>
            <person name="Smith B.M."/>
            <person name="Sobral B.W."/>
            <person name="Terry A."/>
            <person name="Torto-Alalibo T.A."/>
            <person name="Win J."/>
            <person name="Xu Z."/>
            <person name="Zhang H."/>
            <person name="Grigoriev I.V."/>
            <person name="Rokhsar D.S."/>
            <person name="Boore J.L."/>
        </authorList>
    </citation>
    <scope>NUCLEOTIDE SEQUENCE [LARGE SCALE GENOMIC DNA]</scope>
    <source>
        <strain evidence="7">Pr102</strain>
    </source>
</reference>
<comment type="similarity">
    <text evidence="2 5">Belongs to the RxLR effector family.</text>
</comment>
<dbReference type="Pfam" id="PF16810">
    <property type="entry name" value="RXLR"/>
    <property type="match status" value="1"/>
</dbReference>
<dbReference type="InParanoid" id="H3GXM5"/>
<dbReference type="VEuPathDB" id="FungiDB:KRP23_12687"/>
<dbReference type="AlphaFoldDB" id="H3GXM5"/>
<dbReference type="OMA" id="MVSLDKF"/>
<keyword evidence="3 5" id="KW-0964">Secreted</keyword>
<evidence type="ECO:0000313" key="6">
    <source>
        <dbReference type="EnsemblProtists" id="Phyra82368"/>
    </source>
</evidence>
<dbReference type="EMBL" id="DS566068">
    <property type="status" value="NOT_ANNOTATED_CDS"/>
    <property type="molecule type" value="Genomic_DNA"/>
</dbReference>
<dbReference type="eggNOG" id="ENOG502RGNA">
    <property type="taxonomic scope" value="Eukaryota"/>
</dbReference>
<feature type="chain" id="PRO_5044961529" description="RxLR effector protein" evidence="5">
    <location>
        <begin position="21"/>
        <end position="315"/>
    </location>
</feature>
<dbReference type="HOGENOM" id="CLU_021192_0_0_1"/>
<protein>
    <recommendedName>
        <fullName evidence="5">RxLR effector protein</fullName>
    </recommendedName>
</protein>
<name>H3GXM5_PHYRM</name>
<evidence type="ECO:0000256" key="3">
    <source>
        <dbReference type="ARBA" id="ARBA00022525"/>
    </source>
</evidence>
<evidence type="ECO:0000256" key="2">
    <source>
        <dbReference type="ARBA" id="ARBA00010400"/>
    </source>
</evidence>
<evidence type="ECO:0000256" key="5">
    <source>
        <dbReference type="RuleBase" id="RU367124"/>
    </source>
</evidence>
<sequence>MRLHWIVALALVACVNFASASTISKTTAQKSQTVARVLKANRNEFPLKTLLRADSAHDENGEERAVSVSGLAGAIKSKTSAIKESAKLNLWLTTRKSAPQVFKLLKIDDTINDVLANPKMNVLAKYISMYNKKNPNNQVSMVDLLSARYGGEAAVARMFVKAKQSEATTSLATKLQAEQVAGWLKNDKSTDDVFKILLLDDANANPLGTRRLTAWLNYMSEFNRLNPEKKTTMLQTFSTAYGGDKGVAKFLYASQYMYGSETMAKKLETALFMKWAKDRLKPGQVTKNVLNLNDNNRPYAPMLKRYQAFFKKKVD</sequence>
<keyword evidence="4 5" id="KW-0732">Signal</keyword>
<comment type="domain">
    <text evidence="5">The RxLR-dEER motif acts to carry the protein into the host cell cytoplasm through binding to cell surface phosphatidylinositol-3-phosphate.</text>
</comment>